<keyword evidence="10" id="KW-1002">Plastid outer membrane</keyword>
<dbReference type="PANTHER" id="PTHR35284">
    <property type="entry name" value="OUTER ENVELOPE PORE PROTEIN 24A, CHLOROPLASTIC-RELATED"/>
    <property type="match status" value="1"/>
</dbReference>
<proteinExistence type="predicted"/>
<sequence length="315" mass="35286">MMKATLKGKYETDKIGTGVATFAVNAGDVKLKASVTDATFVNGPSLSGLTLSVDKPGSFIVDYNVPKKDFRFQFMNTIKVADKPLKLTYIHGQGDNRTIVDGALVFDSANKVSANYMFGYGNCKLKYTYVHGGVRTFEPSYDVSKNVWDFAVSQKFYGEDLLRASYQTSSKILGLDWSRDSKINGTFKISATLNLADEVKRPKLIAENQTDAFSKRPKASHVTDLVFTQGISLLTHLKDILDFQLPMLKKLCNASSDKAGQGFGNGYLEYKVFLRPLTDRRRQSCWDTLNSFFWFQDLSNLFKWSKLSVYSMSIG</sequence>
<keyword evidence="8" id="KW-0934">Plastid</keyword>
<gene>
    <name evidence="14" type="ORF">FRX31_034553</name>
</gene>
<evidence type="ECO:0000256" key="7">
    <source>
        <dbReference type="ARBA" id="ARBA00022528"/>
    </source>
</evidence>
<keyword evidence="6" id="KW-1134">Transmembrane beta strand</keyword>
<dbReference type="GO" id="GO:0022843">
    <property type="term" value="F:voltage-gated monoatomic cation channel activity"/>
    <property type="evidence" value="ECO:0007669"/>
    <property type="project" value="InterPro"/>
</dbReference>
<dbReference type="AlphaFoldDB" id="A0A7J6UUE1"/>
<accession>A0A7J6UUE1</accession>
<keyword evidence="5" id="KW-0813">Transport</keyword>
<evidence type="ECO:0000256" key="11">
    <source>
        <dbReference type="ARBA" id="ARBA00023065"/>
    </source>
</evidence>
<evidence type="ECO:0000256" key="9">
    <source>
        <dbReference type="ARBA" id="ARBA00022692"/>
    </source>
</evidence>
<dbReference type="Proteomes" id="UP000554482">
    <property type="component" value="Unassembled WGS sequence"/>
</dbReference>
<evidence type="ECO:0000313" key="15">
    <source>
        <dbReference type="Proteomes" id="UP000554482"/>
    </source>
</evidence>
<comment type="subunit">
    <text evidence="4">Homooligomers form large rather nonselective pores in plastidial outer membranes.</text>
</comment>
<name>A0A7J6UUE1_THATH</name>
<dbReference type="GO" id="GO:0009707">
    <property type="term" value="C:chloroplast outer membrane"/>
    <property type="evidence" value="ECO:0007669"/>
    <property type="project" value="UniProtKB-SubCell"/>
</dbReference>
<evidence type="ECO:0000256" key="4">
    <source>
        <dbReference type="ARBA" id="ARBA00011593"/>
    </source>
</evidence>
<dbReference type="EMBL" id="JABWDY010043512">
    <property type="protein sequence ID" value="KAF5175862.1"/>
    <property type="molecule type" value="Genomic_DNA"/>
</dbReference>
<keyword evidence="15" id="KW-1185">Reference proteome</keyword>
<keyword evidence="12" id="KW-0626">Porin</keyword>
<comment type="function">
    <text evidence="1">High-conductance voltage-dependent solute channel with a slight selectivity for cations transporting triosephosphates, dicarboxylic acids, ATP, inorganic phosphate (Pi), sugars, and positively or negatively charged amino acids.</text>
</comment>
<keyword evidence="13" id="KW-0472">Membrane</keyword>
<keyword evidence="7" id="KW-0150">Chloroplast</keyword>
<evidence type="ECO:0000256" key="6">
    <source>
        <dbReference type="ARBA" id="ARBA00022452"/>
    </source>
</evidence>
<dbReference type="GO" id="GO:0034765">
    <property type="term" value="P:regulation of monoatomic ion transmembrane transport"/>
    <property type="evidence" value="ECO:0007669"/>
    <property type="project" value="InterPro"/>
</dbReference>
<evidence type="ECO:0000256" key="2">
    <source>
        <dbReference type="ARBA" id="ARBA00004396"/>
    </source>
</evidence>
<evidence type="ECO:0000256" key="12">
    <source>
        <dbReference type="ARBA" id="ARBA00023114"/>
    </source>
</evidence>
<comment type="subcellular location">
    <subcellularLocation>
        <location evidence="2">Plastid</location>
        <location evidence="2">Chloroplast outer membrane</location>
        <topology evidence="2">Multi-pass membrane protein</topology>
    </subcellularLocation>
    <subcellularLocation>
        <location evidence="3">Plastid</location>
        <location evidence="3">Etioplast membrane</location>
        <topology evidence="3">Multi-pass membrane protein</topology>
    </subcellularLocation>
</comment>
<dbReference type="GO" id="GO:0046930">
    <property type="term" value="C:pore complex"/>
    <property type="evidence" value="ECO:0007669"/>
    <property type="project" value="UniProtKB-KW"/>
</dbReference>
<dbReference type="InterPro" id="IPR034626">
    <property type="entry name" value="OEP24"/>
</dbReference>
<evidence type="ECO:0000256" key="13">
    <source>
        <dbReference type="ARBA" id="ARBA00023136"/>
    </source>
</evidence>
<comment type="caution">
    <text evidence="14">The sequence shown here is derived from an EMBL/GenBank/DDBJ whole genome shotgun (WGS) entry which is preliminary data.</text>
</comment>
<keyword evidence="9" id="KW-0812">Transmembrane</keyword>
<dbReference type="GO" id="GO:0034426">
    <property type="term" value="C:etioplast membrane"/>
    <property type="evidence" value="ECO:0007669"/>
    <property type="project" value="UniProtKB-SubCell"/>
</dbReference>
<organism evidence="14 15">
    <name type="scientific">Thalictrum thalictroides</name>
    <name type="common">Rue-anemone</name>
    <name type="synonym">Anemone thalictroides</name>
    <dbReference type="NCBI Taxonomy" id="46969"/>
    <lineage>
        <taxon>Eukaryota</taxon>
        <taxon>Viridiplantae</taxon>
        <taxon>Streptophyta</taxon>
        <taxon>Embryophyta</taxon>
        <taxon>Tracheophyta</taxon>
        <taxon>Spermatophyta</taxon>
        <taxon>Magnoliopsida</taxon>
        <taxon>Ranunculales</taxon>
        <taxon>Ranunculaceae</taxon>
        <taxon>Thalictroideae</taxon>
        <taxon>Thalictrum</taxon>
    </lineage>
</organism>
<dbReference type="OrthoDB" id="1185978at2759"/>
<reference evidence="14 15" key="1">
    <citation type="submission" date="2020-06" db="EMBL/GenBank/DDBJ databases">
        <title>Transcriptomic and genomic resources for Thalictrum thalictroides and T. hernandezii: Facilitating candidate gene discovery in an emerging model plant lineage.</title>
        <authorList>
            <person name="Arias T."/>
            <person name="Riano-Pachon D.M."/>
            <person name="Di Stilio V.S."/>
        </authorList>
    </citation>
    <scope>NUCLEOTIDE SEQUENCE [LARGE SCALE GENOMIC DNA]</scope>
    <source>
        <strain evidence="15">cv. WT478/WT964</strain>
        <tissue evidence="14">Leaves</tissue>
    </source>
</reference>
<keyword evidence="11" id="KW-0406">Ion transport</keyword>
<evidence type="ECO:0000313" key="14">
    <source>
        <dbReference type="EMBL" id="KAF5175862.1"/>
    </source>
</evidence>
<dbReference type="GO" id="GO:0015288">
    <property type="term" value="F:porin activity"/>
    <property type="evidence" value="ECO:0007669"/>
    <property type="project" value="UniProtKB-KW"/>
</dbReference>
<evidence type="ECO:0000256" key="3">
    <source>
        <dbReference type="ARBA" id="ARBA00004441"/>
    </source>
</evidence>
<evidence type="ECO:0000256" key="8">
    <source>
        <dbReference type="ARBA" id="ARBA00022640"/>
    </source>
</evidence>
<dbReference type="PANTHER" id="PTHR35284:SF1">
    <property type="entry name" value="OUTER ENVELOPE PORE PROTEIN 24A, CHLOROPLASTIC-RELATED"/>
    <property type="match status" value="1"/>
</dbReference>
<evidence type="ECO:0000256" key="10">
    <source>
        <dbReference type="ARBA" id="ARBA00022805"/>
    </source>
</evidence>
<evidence type="ECO:0000256" key="5">
    <source>
        <dbReference type="ARBA" id="ARBA00022448"/>
    </source>
</evidence>
<evidence type="ECO:0000256" key="1">
    <source>
        <dbReference type="ARBA" id="ARBA00002327"/>
    </source>
</evidence>
<protein>
    <submittedName>
        <fullName evidence="14">Outer envelope pore protein 24b protein</fullName>
    </submittedName>
</protein>